<dbReference type="RefSeq" id="WP_275417790.1">
    <property type="nucleotide sequence ID" value="NZ_CP106878.1"/>
</dbReference>
<name>A0A9E8RWF7_9BACI</name>
<evidence type="ECO:0000313" key="4">
    <source>
        <dbReference type="Proteomes" id="UP001164718"/>
    </source>
</evidence>
<dbReference type="KEGG" id="faf:OE104_01135"/>
<dbReference type="NCBIfam" id="TIGR04088">
    <property type="entry name" value="cognate_SipW"/>
    <property type="match status" value="1"/>
</dbReference>
<protein>
    <submittedName>
        <fullName evidence="3">CalY family protein</fullName>
    </submittedName>
</protein>
<dbReference type="EMBL" id="CP106878">
    <property type="protein sequence ID" value="WAA10008.1"/>
    <property type="molecule type" value="Genomic_DNA"/>
</dbReference>
<gene>
    <name evidence="3" type="ORF">OE104_01135</name>
</gene>
<proteinExistence type="predicted"/>
<feature type="chain" id="PRO_5038345460" evidence="2">
    <location>
        <begin position="28"/>
        <end position="289"/>
    </location>
</feature>
<organism evidence="3 4">
    <name type="scientific">Fervidibacillus albus</name>
    <dbReference type="NCBI Taxonomy" id="2980026"/>
    <lineage>
        <taxon>Bacteria</taxon>
        <taxon>Bacillati</taxon>
        <taxon>Bacillota</taxon>
        <taxon>Bacilli</taxon>
        <taxon>Bacillales</taxon>
        <taxon>Bacillaceae</taxon>
        <taxon>Fervidibacillus</taxon>
    </lineage>
</organism>
<reference evidence="3" key="1">
    <citation type="submission" date="2022-09" db="EMBL/GenBank/DDBJ databases">
        <title>Complete Genomes of Fervidibacillus albus and Fervidibacillus halotolerans isolated from tidal flat sediments.</title>
        <authorList>
            <person name="Kwon K.K."/>
            <person name="Yang S.-H."/>
            <person name="Park M.J."/>
            <person name="Oh H.-M."/>
        </authorList>
    </citation>
    <scope>NUCLEOTIDE SEQUENCE</scope>
    <source>
        <strain evidence="3">MEBiC13591</strain>
    </source>
</reference>
<accession>A0A9E8RWF7</accession>
<keyword evidence="4" id="KW-1185">Reference proteome</keyword>
<dbReference type="AlphaFoldDB" id="A0A9E8RWF7"/>
<evidence type="ECO:0000313" key="3">
    <source>
        <dbReference type="EMBL" id="WAA10008.1"/>
    </source>
</evidence>
<dbReference type="InterPro" id="IPR022121">
    <property type="entry name" value="Peptidase_M73_camelysin"/>
</dbReference>
<dbReference type="InterPro" id="IPR023833">
    <property type="entry name" value="Signal_pept_SipW-depend-type"/>
</dbReference>
<feature type="region of interest" description="Disordered" evidence="1">
    <location>
        <begin position="269"/>
        <end position="289"/>
    </location>
</feature>
<feature type="compositionally biased region" description="Basic and acidic residues" evidence="1">
    <location>
        <begin position="280"/>
        <end position="289"/>
    </location>
</feature>
<sequence>MSFKRKLTTGAISATLGLALITGGTWAAFNDVENADASVEAGTLNLDLEKVGNQPFTFEVSNLKPGDSMERKIKFVNSGSLAIKEVLMAIEEVEFTDYIPMDESDAGGKDLDTWNENDVLEFLDQFKVSVMQVGAEGGTNYPVDIIPESAEITLKDFYLASGSVAGDSSKPASQEEINQARSKVWNTVDNRYIDAESNRINGSSVQNVNYAGVPVDPTDIDILKVKIEFMDNDERNPDGSFVQNKFQGDRADIVISFEATQWDGQEITDEDLNDDGYIESNEKAHNGEY</sequence>
<evidence type="ECO:0000256" key="1">
    <source>
        <dbReference type="SAM" id="MobiDB-lite"/>
    </source>
</evidence>
<dbReference type="Proteomes" id="UP001164718">
    <property type="component" value="Chromosome"/>
</dbReference>
<evidence type="ECO:0000256" key="2">
    <source>
        <dbReference type="SAM" id="SignalP"/>
    </source>
</evidence>
<keyword evidence="2" id="KW-0732">Signal</keyword>
<dbReference type="Pfam" id="PF12389">
    <property type="entry name" value="Peptidase_M73"/>
    <property type="match status" value="2"/>
</dbReference>
<feature type="signal peptide" evidence="2">
    <location>
        <begin position="1"/>
        <end position="27"/>
    </location>
</feature>